<evidence type="ECO:0000256" key="1">
    <source>
        <dbReference type="SAM" id="Coils"/>
    </source>
</evidence>
<sequence>MDITFGGDAACVATMRLPADLVQRLADATSATSLQITFAPSGEGVLECDGERYPLVSREEGGGMCELIEETAGRLAAVGVVSKKLTVRQGGAADRLRAGYEQADVEKRQRRAVDVAEASKKAKTVKTTTRVVPPPAARPAARSAPLPLPPPWAPTSPTLPQLFPNPSPPLPQPPPPLSQPFPLPLPPSLPSPSPPAPHPPPSTPTVGLGVPCVPHPSARTCGRPAAPRPACGRVAAGREAAAAAAMRESGGRAAGAREAAGEQAEELLSEWCIHRLALGPKDLAALEKAMHEAQTKKLLSQSLQIGSLNRVLTNVAQKQENGRFQLLTEKLAVVRVDWEHYAENERSTLRAVLFKKGILSQPTACAPAPAASAPSAPAAERIVVTELTSEKQYLETREKFGTLYKSYKQLDEELAQYTKRFERMEEEYEQASGSEKEALAKKIRDEFRKAEPTMQRKVEQQRQNHVQLKAYKNAVNSYVDRCNKEKSK</sequence>
<dbReference type="GO" id="GO:0008023">
    <property type="term" value="C:transcription elongation factor complex"/>
    <property type="evidence" value="ECO:0007669"/>
    <property type="project" value="InterPro"/>
</dbReference>
<feature type="compositionally biased region" description="Pro residues" evidence="2">
    <location>
        <begin position="163"/>
        <end position="203"/>
    </location>
</feature>
<evidence type="ECO:0000259" key="3">
    <source>
        <dbReference type="PROSITE" id="PS51980"/>
    </source>
</evidence>
<dbReference type="Gene3D" id="1.10.10.2670">
    <property type="entry name" value="E3 ubiquitin-protein ligase"/>
    <property type="match status" value="1"/>
</dbReference>
<dbReference type="Proteomes" id="UP001515480">
    <property type="component" value="Unassembled WGS sequence"/>
</dbReference>
<feature type="region of interest" description="Disordered" evidence="2">
    <location>
        <begin position="115"/>
        <end position="205"/>
    </location>
</feature>
<dbReference type="GO" id="GO:0006368">
    <property type="term" value="P:transcription elongation by RNA polymerase II"/>
    <property type="evidence" value="ECO:0007669"/>
    <property type="project" value="InterPro"/>
</dbReference>
<name>A0AB34J4G1_PRYPA</name>
<feature type="domain" description="OCEL" evidence="3">
    <location>
        <begin position="378"/>
        <end position="483"/>
    </location>
</feature>
<proteinExistence type="predicted"/>
<dbReference type="AlphaFoldDB" id="A0AB34J4G1"/>
<dbReference type="InterPro" id="IPR036390">
    <property type="entry name" value="WH_DNA-bd_sf"/>
</dbReference>
<dbReference type="PROSITE" id="PS51980">
    <property type="entry name" value="OCEL"/>
    <property type="match status" value="1"/>
</dbReference>
<dbReference type="InterPro" id="IPR010844">
    <property type="entry name" value="Occludin_ELL"/>
</dbReference>
<gene>
    <name evidence="4" type="ORF">AB1Y20_005978</name>
</gene>
<protein>
    <recommendedName>
        <fullName evidence="3">OCEL domain-containing protein</fullName>
    </recommendedName>
</protein>
<evidence type="ECO:0000256" key="2">
    <source>
        <dbReference type="SAM" id="MobiDB-lite"/>
    </source>
</evidence>
<dbReference type="Pfam" id="PF10390">
    <property type="entry name" value="ELL"/>
    <property type="match status" value="1"/>
</dbReference>
<dbReference type="EMBL" id="JBGBPQ010000014">
    <property type="protein sequence ID" value="KAL1511162.1"/>
    <property type="molecule type" value="Genomic_DNA"/>
</dbReference>
<organism evidence="4 5">
    <name type="scientific">Prymnesium parvum</name>
    <name type="common">Toxic golden alga</name>
    <dbReference type="NCBI Taxonomy" id="97485"/>
    <lineage>
        <taxon>Eukaryota</taxon>
        <taxon>Haptista</taxon>
        <taxon>Haptophyta</taxon>
        <taxon>Prymnesiophyceae</taxon>
        <taxon>Prymnesiales</taxon>
        <taxon>Prymnesiaceae</taxon>
        <taxon>Prymnesium</taxon>
    </lineage>
</organism>
<evidence type="ECO:0000313" key="4">
    <source>
        <dbReference type="EMBL" id="KAL1511162.1"/>
    </source>
</evidence>
<accession>A0AB34J4G1</accession>
<dbReference type="SUPFAM" id="SSF46785">
    <property type="entry name" value="Winged helix' DNA-binding domain"/>
    <property type="match status" value="1"/>
</dbReference>
<dbReference type="InterPro" id="IPR042065">
    <property type="entry name" value="E3_ELL-like"/>
</dbReference>
<reference evidence="4 5" key="1">
    <citation type="journal article" date="2024" name="Science">
        <title>Giant polyketide synthase enzymes in the biosynthesis of giant marine polyether toxins.</title>
        <authorList>
            <person name="Fallon T.R."/>
            <person name="Shende V.V."/>
            <person name="Wierzbicki I.H."/>
            <person name="Pendleton A.L."/>
            <person name="Watervoot N.F."/>
            <person name="Auber R.P."/>
            <person name="Gonzalez D.J."/>
            <person name="Wisecaver J.H."/>
            <person name="Moore B.S."/>
        </authorList>
    </citation>
    <scope>NUCLEOTIDE SEQUENCE [LARGE SCALE GENOMIC DNA]</scope>
    <source>
        <strain evidence="4 5">12B1</strain>
    </source>
</reference>
<keyword evidence="1" id="KW-0175">Coiled coil</keyword>
<dbReference type="InterPro" id="IPR019464">
    <property type="entry name" value="ELL_N"/>
</dbReference>
<comment type="caution">
    <text evidence="4">The sequence shown here is derived from an EMBL/GenBank/DDBJ whole genome shotgun (WGS) entry which is preliminary data.</text>
</comment>
<evidence type="ECO:0000313" key="5">
    <source>
        <dbReference type="Proteomes" id="UP001515480"/>
    </source>
</evidence>
<feature type="coiled-coil region" evidence="1">
    <location>
        <begin position="407"/>
        <end position="441"/>
    </location>
</feature>
<keyword evidence="5" id="KW-1185">Reference proteome</keyword>